<dbReference type="AlphaFoldDB" id="A0A2T5ZVW9"/>
<dbReference type="SUPFAM" id="SSF56317">
    <property type="entry name" value="Carbon-nitrogen hydrolase"/>
    <property type="match status" value="1"/>
</dbReference>
<keyword evidence="2" id="KW-1185">Reference proteome</keyword>
<gene>
    <name evidence="1" type="ORF">C8N44_1684</name>
</gene>
<dbReference type="RefSeq" id="WP_146178909.1">
    <property type="nucleotide sequence ID" value="NZ_BMEZ01000064.1"/>
</dbReference>
<dbReference type="InterPro" id="IPR036526">
    <property type="entry name" value="C-N_Hydrolase_sf"/>
</dbReference>
<sequence>MQAFEWRERLVALGNSEEFVRAHEAEPGRLALGKLRDIVLNAPERLSSNHFETLNETHIAELVAKYSAVLARDPEGFFGREASDEELFNRAVAAARYIDASLANGPAPIVDDAAVFRTSDGFYVLPASRYRAADRPASHHGPRRRLLLHHRVVPTTIKGIEVRVHISKSVANDPKTPRTVGCGVFPGAWLEEDRNAEGFAVRAVHGVTNLAEDLLAQYGQALDAGCDAVIWPELLVPPEALNALSKAMLSDPLVGNLAPVVVAGTWHVRIGSRWRNRCTVLDGFGRKMFSFDKVRPFGAGDPLKAEALDPGEGIDLLLTQDELILFAICKDFCEIERNDLLVECDATYAFVPSYGQKSTCRASIDAATRLQNRVGTLCAVAQQGLALSAEEAAQADNFVLCAPRKPQSLAPENCIPREPFSTFRAGK</sequence>
<evidence type="ECO:0000313" key="2">
    <source>
        <dbReference type="Proteomes" id="UP000244069"/>
    </source>
</evidence>
<accession>A0A2T5ZVW9</accession>
<name>A0A2T5ZVW9_9RHOB</name>
<organism evidence="1 2">
    <name type="scientific">Allosediminivita pacifica</name>
    <dbReference type="NCBI Taxonomy" id="1267769"/>
    <lineage>
        <taxon>Bacteria</taxon>
        <taxon>Pseudomonadati</taxon>
        <taxon>Pseudomonadota</taxon>
        <taxon>Alphaproteobacteria</taxon>
        <taxon>Rhodobacterales</taxon>
        <taxon>Paracoccaceae</taxon>
        <taxon>Allosediminivita</taxon>
    </lineage>
</organism>
<comment type="caution">
    <text evidence="1">The sequence shown here is derived from an EMBL/GenBank/DDBJ whole genome shotgun (WGS) entry which is preliminary data.</text>
</comment>
<proteinExistence type="predicted"/>
<evidence type="ECO:0000313" key="1">
    <source>
        <dbReference type="EMBL" id="PTX35685.1"/>
    </source>
</evidence>
<dbReference type="EMBL" id="QBKN01000068">
    <property type="protein sequence ID" value="PTX35685.1"/>
    <property type="molecule type" value="Genomic_DNA"/>
</dbReference>
<dbReference type="OrthoDB" id="7593639at2"/>
<dbReference type="Gene3D" id="3.60.110.10">
    <property type="entry name" value="Carbon-nitrogen hydrolase"/>
    <property type="match status" value="1"/>
</dbReference>
<evidence type="ECO:0008006" key="3">
    <source>
        <dbReference type="Google" id="ProtNLM"/>
    </source>
</evidence>
<protein>
    <recommendedName>
        <fullName evidence="3">CN hydrolase domain-containing protein</fullName>
    </recommendedName>
</protein>
<dbReference type="Proteomes" id="UP000244069">
    <property type="component" value="Unassembled WGS sequence"/>
</dbReference>
<reference evidence="1 2" key="1">
    <citation type="submission" date="2018-04" db="EMBL/GenBank/DDBJ databases">
        <title>Genomic Encyclopedia of Archaeal and Bacterial Type Strains, Phase II (KMG-II): from individual species to whole genera.</title>
        <authorList>
            <person name="Goeker M."/>
        </authorList>
    </citation>
    <scope>NUCLEOTIDE SEQUENCE [LARGE SCALE GENOMIC DNA]</scope>
    <source>
        <strain evidence="1 2">DSM 29329</strain>
    </source>
</reference>